<feature type="transmembrane region" description="Helical" evidence="9">
    <location>
        <begin position="216"/>
        <end position="238"/>
    </location>
</feature>
<dbReference type="InterPro" id="IPR011527">
    <property type="entry name" value="ABC1_TM_dom"/>
</dbReference>
<dbReference type="PROSITE" id="PS00211">
    <property type="entry name" value="ABC_TRANSPORTER_1"/>
    <property type="match status" value="1"/>
</dbReference>
<evidence type="ECO:0000256" key="4">
    <source>
        <dbReference type="ARBA" id="ARBA00022741"/>
    </source>
</evidence>
<keyword evidence="14" id="KW-1185">Reference proteome</keyword>
<dbReference type="InterPro" id="IPR036640">
    <property type="entry name" value="ABC1_TM_sf"/>
</dbReference>
<evidence type="ECO:0000256" key="2">
    <source>
        <dbReference type="ARBA" id="ARBA00022475"/>
    </source>
</evidence>
<dbReference type="InterPro" id="IPR039421">
    <property type="entry name" value="Type_1_exporter"/>
</dbReference>
<dbReference type="Gene3D" id="3.90.70.10">
    <property type="entry name" value="Cysteine proteinases"/>
    <property type="match status" value="1"/>
</dbReference>
<keyword evidence="6 9" id="KW-1133">Transmembrane helix</keyword>
<name>A0ABX1QIY5_9RHOO</name>
<evidence type="ECO:0000256" key="6">
    <source>
        <dbReference type="ARBA" id="ARBA00022989"/>
    </source>
</evidence>
<dbReference type="EMBL" id="WTVQ01000049">
    <property type="protein sequence ID" value="NMG77096.1"/>
    <property type="molecule type" value="Genomic_DNA"/>
</dbReference>
<comment type="caution">
    <text evidence="13">The sequence shown here is derived from an EMBL/GenBank/DDBJ whole genome shotgun (WGS) entry which is preliminary data.</text>
</comment>
<dbReference type="InterPro" id="IPR005074">
    <property type="entry name" value="Peptidase_C39"/>
</dbReference>
<feature type="domain" description="Peptidase C39" evidence="12">
    <location>
        <begin position="40"/>
        <end position="177"/>
    </location>
</feature>
<evidence type="ECO:0000259" key="10">
    <source>
        <dbReference type="PROSITE" id="PS50893"/>
    </source>
</evidence>
<feature type="domain" description="ABC transmembrane type-1" evidence="11">
    <location>
        <begin position="216"/>
        <end position="496"/>
    </location>
</feature>
<feature type="transmembrane region" description="Helical" evidence="9">
    <location>
        <begin position="354"/>
        <end position="371"/>
    </location>
</feature>
<evidence type="ECO:0000256" key="9">
    <source>
        <dbReference type="SAM" id="Phobius"/>
    </source>
</evidence>
<dbReference type="SUPFAM" id="SSF52540">
    <property type="entry name" value="P-loop containing nucleoside triphosphate hydrolases"/>
    <property type="match status" value="1"/>
</dbReference>
<dbReference type="PANTHER" id="PTHR24221">
    <property type="entry name" value="ATP-BINDING CASSETTE SUB-FAMILY B"/>
    <property type="match status" value="1"/>
</dbReference>
<keyword evidence="4" id="KW-0547">Nucleotide-binding</keyword>
<evidence type="ECO:0000259" key="12">
    <source>
        <dbReference type="PROSITE" id="PS50990"/>
    </source>
</evidence>
<sequence length="776" mass="84579">MPPPSNLHDIHHIDTIRGFVISDRNACEASASIRFQEADRVTTLLLAKDACLWALGSLSQLHRKPFSTDLVLRELSPINDLPKLLDILARMGLRAQTRELSHEHLDVLPTPLLALLKRPVAGPATDAPSESAGAAYPAIVLKADPARVLLLRQGEAQPVTLTREEFAVEFTGTALLASPMAEALNADPDRIEARAGFGLMSFARELLKHRSVWRDVLLASLAMQLAALATPLLTQVVIDKVIVHHSTSTLQVVATALVLFAIFNGALSWVRQYLILHTGNRVDAVMGKSIFDKLLQLPVSYFEKRATGLVTARIQAIETVRQFIGGAAVSLAIDTPFLLIFVAAMFYYSWQLTLIVLAMLGTVVVTSLIVTPRLRERMNHQFLVGARNQAFLTEYVSGISTVKSLQMEPQVAERYAGNLADYLEASFNARQLGNTYNVFSGGIEQLMTLLVLCVGAWLAMTTGNFTVGMLVAFQMFAGRVSGPVMRMVGLWLEYQQVAIAARRLGDIMDAPSEPYSLTPARSRNGDATVTLRDISFRYGSDRPYLYRGLQLTLRPGHCLALMGPSGSGKSTLAKLLLGFVQPSEGQILLGGLDIRHLSANELRSNFGVVPQESVLFAGSIYDNLLFANPHASFEQIVEACRMAEIHDTVEALPQGYQTRIGEHGAGLSGGQKQRLAIARALLKRPRILVFDEATSGLDAHAAEQIARTVNRLHGRVSILFIAHHLPRGLKVDEVVTLGEGGQEHHLSVVNRQHSAPRAAQGRASVNPSASSEVPSE</sequence>
<dbReference type="PROSITE" id="PS50929">
    <property type="entry name" value="ABC_TM1F"/>
    <property type="match status" value="1"/>
</dbReference>
<organism evidence="13 14">
    <name type="scientific">Aromatoleum diolicum</name>
    <dbReference type="NCBI Taxonomy" id="75796"/>
    <lineage>
        <taxon>Bacteria</taxon>
        <taxon>Pseudomonadati</taxon>
        <taxon>Pseudomonadota</taxon>
        <taxon>Betaproteobacteria</taxon>
        <taxon>Rhodocyclales</taxon>
        <taxon>Rhodocyclaceae</taxon>
        <taxon>Aromatoleum</taxon>
    </lineage>
</organism>
<dbReference type="SUPFAM" id="SSF90123">
    <property type="entry name" value="ABC transporter transmembrane region"/>
    <property type="match status" value="1"/>
</dbReference>
<dbReference type="InterPro" id="IPR027417">
    <property type="entry name" value="P-loop_NTPase"/>
</dbReference>
<dbReference type="GO" id="GO:0005524">
    <property type="term" value="F:ATP binding"/>
    <property type="evidence" value="ECO:0007669"/>
    <property type="project" value="UniProtKB-KW"/>
</dbReference>
<dbReference type="PROSITE" id="PS50990">
    <property type="entry name" value="PEPTIDASE_C39"/>
    <property type="match status" value="1"/>
</dbReference>
<dbReference type="SMART" id="SM00382">
    <property type="entry name" value="AAA"/>
    <property type="match status" value="1"/>
</dbReference>
<dbReference type="PROSITE" id="PS50893">
    <property type="entry name" value="ABC_TRANSPORTER_2"/>
    <property type="match status" value="1"/>
</dbReference>
<dbReference type="PANTHER" id="PTHR24221:SF647">
    <property type="entry name" value="BLL6336 PROTEIN"/>
    <property type="match status" value="1"/>
</dbReference>
<keyword evidence="5 13" id="KW-0067">ATP-binding</keyword>
<dbReference type="InterPro" id="IPR017871">
    <property type="entry name" value="ABC_transporter-like_CS"/>
</dbReference>
<evidence type="ECO:0000313" key="13">
    <source>
        <dbReference type="EMBL" id="NMG77096.1"/>
    </source>
</evidence>
<feature type="compositionally biased region" description="Polar residues" evidence="8">
    <location>
        <begin position="763"/>
        <end position="776"/>
    </location>
</feature>
<dbReference type="Gene3D" id="3.40.50.300">
    <property type="entry name" value="P-loop containing nucleotide triphosphate hydrolases"/>
    <property type="match status" value="1"/>
</dbReference>
<evidence type="ECO:0000256" key="3">
    <source>
        <dbReference type="ARBA" id="ARBA00022692"/>
    </source>
</evidence>
<evidence type="ECO:0000256" key="7">
    <source>
        <dbReference type="ARBA" id="ARBA00023136"/>
    </source>
</evidence>
<feature type="region of interest" description="Disordered" evidence="8">
    <location>
        <begin position="753"/>
        <end position="776"/>
    </location>
</feature>
<dbReference type="Gene3D" id="1.20.1560.10">
    <property type="entry name" value="ABC transporter type 1, transmembrane domain"/>
    <property type="match status" value="1"/>
</dbReference>
<keyword evidence="2" id="KW-1003">Cell membrane</keyword>
<feature type="domain" description="ABC transporter" evidence="10">
    <location>
        <begin position="529"/>
        <end position="765"/>
    </location>
</feature>
<dbReference type="Pfam" id="PF00005">
    <property type="entry name" value="ABC_tran"/>
    <property type="match status" value="1"/>
</dbReference>
<gene>
    <name evidence="13" type="ORF">GPA25_20285</name>
</gene>
<evidence type="ECO:0000256" key="8">
    <source>
        <dbReference type="SAM" id="MobiDB-lite"/>
    </source>
</evidence>
<protein>
    <submittedName>
        <fullName evidence="13">ATP-binding cassette domain-containing protein</fullName>
    </submittedName>
</protein>
<feature type="transmembrane region" description="Helical" evidence="9">
    <location>
        <begin position="250"/>
        <end position="270"/>
    </location>
</feature>
<feature type="transmembrane region" description="Helical" evidence="9">
    <location>
        <begin position="449"/>
        <end position="477"/>
    </location>
</feature>
<evidence type="ECO:0000256" key="1">
    <source>
        <dbReference type="ARBA" id="ARBA00004651"/>
    </source>
</evidence>
<evidence type="ECO:0000313" key="14">
    <source>
        <dbReference type="Proteomes" id="UP000648984"/>
    </source>
</evidence>
<dbReference type="Proteomes" id="UP000648984">
    <property type="component" value="Unassembled WGS sequence"/>
</dbReference>
<dbReference type="InterPro" id="IPR003439">
    <property type="entry name" value="ABC_transporter-like_ATP-bd"/>
</dbReference>
<evidence type="ECO:0000256" key="5">
    <source>
        <dbReference type="ARBA" id="ARBA00022840"/>
    </source>
</evidence>
<dbReference type="CDD" id="cd18588">
    <property type="entry name" value="ABC_6TM_CyaB_HlyB_like"/>
    <property type="match status" value="1"/>
</dbReference>
<dbReference type="Pfam" id="PF00664">
    <property type="entry name" value="ABC_membrane"/>
    <property type="match status" value="1"/>
</dbReference>
<keyword evidence="7 9" id="KW-0472">Membrane</keyword>
<comment type="subcellular location">
    <subcellularLocation>
        <location evidence="1">Cell membrane</location>
        <topology evidence="1">Multi-pass membrane protein</topology>
    </subcellularLocation>
</comment>
<evidence type="ECO:0000259" key="11">
    <source>
        <dbReference type="PROSITE" id="PS50929"/>
    </source>
</evidence>
<accession>A0ABX1QIY5</accession>
<keyword evidence="3 9" id="KW-0812">Transmembrane</keyword>
<feature type="transmembrane region" description="Helical" evidence="9">
    <location>
        <begin position="323"/>
        <end position="348"/>
    </location>
</feature>
<dbReference type="InterPro" id="IPR003593">
    <property type="entry name" value="AAA+_ATPase"/>
</dbReference>
<reference evidence="13 14" key="1">
    <citation type="submission" date="2019-12" db="EMBL/GenBank/DDBJ databases">
        <title>Comparative genomics gives insights into the taxonomy of the Azoarcus-Aromatoleum group and reveals separate origins of nif in the plant-associated Azoarcus and non-plant-associated Aromatoleum sub-groups.</title>
        <authorList>
            <person name="Lafos M."/>
            <person name="Maluk M."/>
            <person name="Batista M."/>
            <person name="Junghare M."/>
            <person name="Carmona M."/>
            <person name="Faoro H."/>
            <person name="Cruz L.M."/>
            <person name="Battistoni F."/>
            <person name="De Souza E."/>
            <person name="Pedrosa F."/>
            <person name="Chen W.-M."/>
            <person name="Poole P.S."/>
            <person name="Dixon R.A."/>
            <person name="James E.K."/>
        </authorList>
    </citation>
    <scope>NUCLEOTIDE SEQUENCE [LARGE SCALE GENOMIC DNA]</scope>
    <source>
        <strain evidence="13 14">22Lin</strain>
    </source>
</reference>
<proteinExistence type="predicted"/>